<gene>
    <name evidence="4" type="ORF">ACFQ3W_12380</name>
</gene>
<evidence type="ECO:0000259" key="3">
    <source>
        <dbReference type="PROSITE" id="PS50111"/>
    </source>
</evidence>
<sequence length="273" mass="29708">MDIVEALVLAAPYFKKIHSQDIMIGVTDKEVFHYYAPSRTLDLGLDKGSPIPSNDATLMNALAGQRTINRLPAEVYGNPVISAGIPIYGPDQTVVGALALAYTLENEEKLESLTKEVNGITNHLVDMVQNVAAHAEELSATTTHILDNTRKTVEDSQEVNKVTSLIREISEQTNLLGLNASIEAARVGELGAGFGVVATEVRKLAVNSKEATHDIEKSLSTVQLSIKQMEREIQSIAESSTVQAELVTEFSDVIERLNKASNEMAVFIQSFTR</sequence>
<protein>
    <submittedName>
        <fullName evidence="4">Methyl-accepting chemotaxis protein</fullName>
    </submittedName>
</protein>
<dbReference type="RefSeq" id="WP_379319536.1">
    <property type="nucleotide sequence ID" value="NZ_JBHTLM010000008.1"/>
</dbReference>
<dbReference type="SUPFAM" id="SSF58104">
    <property type="entry name" value="Methyl-accepting chemotaxis protein (MCP) signaling domain"/>
    <property type="match status" value="1"/>
</dbReference>
<name>A0ABW3RXL7_9BACL</name>
<evidence type="ECO:0000256" key="2">
    <source>
        <dbReference type="PROSITE-ProRule" id="PRU00284"/>
    </source>
</evidence>
<evidence type="ECO:0000256" key="1">
    <source>
        <dbReference type="ARBA" id="ARBA00023224"/>
    </source>
</evidence>
<accession>A0ABW3RXL7</accession>
<dbReference type="PANTHER" id="PTHR32089">
    <property type="entry name" value="METHYL-ACCEPTING CHEMOTAXIS PROTEIN MCPB"/>
    <property type="match status" value="1"/>
</dbReference>
<dbReference type="SMART" id="SM00283">
    <property type="entry name" value="MA"/>
    <property type="match status" value="1"/>
</dbReference>
<dbReference type="InterPro" id="IPR004089">
    <property type="entry name" value="MCPsignal_dom"/>
</dbReference>
<dbReference type="PROSITE" id="PS50111">
    <property type="entry name" value="CHEMOTAXIS_TRANSDUC_2"/>
    <property type="match status" value="1"/>
</dbReference>
<organism evidence="4 5">
    <name type="scientific">Paenibacillus puldeungensis</name>
    <dbReference type="NCBI Taxonomy" id="696536"/>
    <lineage>
        <taxon>Bacteria</taxon>
        <taxon>Bacillati</taxon>
        <taxon>Bacillota</taxon>
        <taxon>Bacilli</taxon>
        <taxon>Bacillales</taxon>
        <taxon>Paenibacillaceae</taxon>
        <taxon>Paenibacillus</taxon>
    </lineage>
</organism>
<reference evidence="5" key="1">
    <citation type="journal article" date="2019" name="Int. J. Syst. Evol. Microbiol.">
        <title>The Global Catalogue of Microorganisms (GCM) 10K type strain sequencing project: providing services to taxonomists for standard genome sequencing and annotation.</title>
        <authorList>
            <consortium name="The Broad Institute Genomics Platform"/>
            <consortium name="The Broad Institute Genome Sequencing Center for Infectious Disease"/>
            <person name="Wu L."/>
            <person name="Ma J."/>
        </authorList>
    </citation>
    <scope>NUCLEOTIDE SEQUENCE [LARGE SCALE GENOMIC DNA]</scope>
    <source>
        <strain evidence="5">CCUG 59189</strain>
    </source>
</reference>
<keyword evidence="5" id="KW-1185">Reference proteome</keyword>
<evidence type="ECO:0000313" key="5">
    <source>
        <dbReference type="Proteomes" id="UP001597262"/>
    </source>
</evidence>
<dbReference type="Pfam" id="PF00015">
    <property type="entry name" value="MCPsignal"/>
    <property type="match status" value="1"/>
</dbReference>
<evidence type="ECO:0000313" key="4">
    <source>
        <dbReference type="EMBL" id="MFD1177083.1"/>
    </source>
</evidence>
<dbReference type="PANTHER" id="PTHR32089:SF112">
    <property type="entry name" value="LYSOZYME-LIKE PROTEIN-RELATED"/>
    <property type="match status" value="1"/>
</dbReference>
<dbReference type="Gene3D" id="1.10.287.950">
    <property type="entry name" value="Methyl-accepting chemotaxis protein"/>
    <property type="match status" value="1"/>
</dbReference>
<dbReference type="EMBL" id="JBHTLM010000008">
    <property type="protein sequence ID" value="MFD1177083.1"/>
    <property type="molecule type" value="Genomic_DNA"/>
</dbReference>
<comment type="caution">
    <text evidence="4">The sequence shown here is derived from an EMBL/GenBank/DDBJ whole genome shotgun (WGS) entry which is preliminary data.</text>
</comment>
<feature type="domain" description="Methyl-accepting transducer" evidence="3">
    <location>
        <begin position="97"/>
        <end position="273"/>
    </location>
</feature>
<dbReference type="Proteomes" id="UP001597262">
    <property type="component" value="Unassembled WGS sequence"/>
</dbReference>
<keyword evidence="1 2" id="KW-0807">Transducer</keyword>
<proteinExistence type="predicted"/>